<gene>
    <name evidence="1" type="ORF">G2W53_007617</name>
</gene>
<dbReference type="AlphaFoldDB" id="A0A834X736"/>
<evidence type="ECO:0000313" key="2">
    <source>
        <dbReference type="Proteomes" id="UP000634136"/>
    </source>
</evidence>
<reference evidence="1" key="1">
    <citation type="submission" date="2020-09" db="EMBL/GenBank/DDBJ databases">
        <title>Genome-Enabled Discovery of Anthraquinone Biosynthesis in Senna tora.</title>
        <authorList>
            <person name="Kang S.-H."/>
            <person name="Pandey R.P."/>
            <person name="Lee C.-M."/>
            <person name="Sim J.-S."/>
            <person name="Jeong J.-T."/>
            <person name="Choi B.-S."/>
            <person name="Jung M."/>
            <person name="Ginzburg D."/>
            <person name="Zhao K."/>
            <person name="Won S.Y."/>
            <person name="Oh T.-J."/>
            <person name="Yu Y."/>
            <person name="Kim N.-H."/>
            <person name="Lee O.R."/>
            <person name="Lee T.-H."/>
            <person name="Bashyal P."/>
            <person name="Kim T.-S."/>
            <person name="Lee W.-H."/>
            <person name="Kawkins C."/>
            <person name="Kim C.-K."/>
            <person name="Kim J.S."/>
            <person name="Ahn B.O."/>
            <person name="Rhee S.Y."/>
            <person name="Sohng J.K."/>
        </authorList>
    </citation>
    <scope>NUCLEOTIDE SEQUENCE</scope>
    <source>
        <tissue evidence="1">Leaf</tissue>
    </source>
</reference>
<organism evidence="1 2">
    <name type="scientific">Senna tora</name>
    <dbReference type="NCBI Taxonomy" id="362788"/>
    <lineage>
        <taxon>Eukaryota</taxon>
        <taxon>Viridiplantae</taxon>
        <taxon>Streptophyta</taxon>
        <taxon>Embryophyta</taxon>
        <taxon>Tracheophyta</taxon>
        <taxon>Spermatophyta</taxon>
        <taxon>Magnoliopsida</taxon>
        <taxon>eudicotyledons</taxon>
        <taxon>Gunneridae</taxon>
        <taxon>Pentapetalae</taxon>
        <taxon>rosids</taxon>
        <taxon>fabids</taxon>
        <taxon>Fabales</taxon>
        <taxon>Fabaceae</taxon>
        <taxon>Caesalpinioideae</taxon>
        <taxon>Cassia clade</taxon>
        <taxon>Senna</taxon>
    </lineage>
</organism>
<sequence>MGLAIAWKERHVMSKHILNKKSQLNIKRIQEVQVIRDVAQVRQIDRFAFGFNAGPGLVIARKEYEVMLKYILKQKSRLKLKRIEEVPVKHVVAQLRQTDRFALNLGIRLDLMLKGVS</sequence>
<keyword evidence="2" id="KW-1185">Reference proteome</keyword>
<comment type="caution">
    <text evidence="1">The sequence shown here is derived from an EMBL/GenBank/DDBJ whole genome shotgun (WGS) entry which is preliminary data.</text>
</comment>
<evidence type="ECO:0000313" key="1">
    <source>
        <dbReference type="EMBL" id="KAF7839135.1"/>
    </source>
</evidence>
<accession>A0A834X736</accession>
<dbReference type="Proteomes" id="UP000634136">
    <property type="component" value="Unassembled WGS sequence"/>
</dbReference>
<proteinExistence type="predicted"/>
<name>A0A834X736_9FABA</name>
<protein>
    <submittedName>
        <fullName evidence="1">Uncharacterized protein</fullName>
    </submittedName>
</protein>
<dbReference type="EMBL" id="JAAIUW010000003">
    <property type="protein sequence ID" value="KAF7839135.1"/>
    <property type="molecule type" value="Genomic_DNA"/>
</dbReference>